<dbReference type="Gene3D" id="1.25.40.10">
    <property type="entry name" value="Tetratricopeptide repeat domain"/>
    <property type="match status" value="1"/>
</dbReference>
<reference evidence="2 3" key="1">
    <citation type="journal article" date="2009" name="Appl. Environ. Microbiol.">
        <title>Community genomic and proteomic analyses of chemoautotrophic iron-oxidizing "Leptospirillum rubarum" (Group II) and "Leptospirillum ferrodiazotrophum" (Group III) bacteria in acid mine drainage biofilms.</title>
        <authorList>
            <person name="Goltsman D.S."/>
            <person name="Denef V.J."/>
            <person name="Singer S.W."/>
            <person name="VerBerkmoes N.C."/>
            <person name="Lefsrud M."/>
            <person name="Mueller R.S."/>
            <person name="Dick G.J."/>
            <person name="Sun C.L."/>
            <person name="Wheeler K.E."/>
            <person name="Zemla A."/>
            <person name="Baker B.J."/>
            <person name="Hauser L."/>
            <person name="Land M."/>
            <person name="Shah M.B."/>
            <person name="Thelen M.P."/>
            <person name="Hettich R.L."/>
            <person name="Banfield J.F."/>
        </authorList>
    </citation>
    <scope>NUCLEOTIDE SEQUENCE [LARGE SCALE GENOMIC DNA]</scope>
</reference>
<evidence type="ECO:0000313" key="3">
    <source>
        <dbReference type="Proteomes" id="UP000009374"/>
    </source>
</evidence>
<dbReference type="Proteomes" id="UP000009374">
    <property type="component" value="Unassembled WGS sequence"/>
</dbReference>
<dbReference type="EMBL" id="GG693862">
    <property type="protein sequence ID" value="EES53495.1"/>
    <property type="molecule type" value="Genomic_DNA"/>
</dbReference>
<sequence>MGLFPPAPPEAQALLREASRSWSDTAKARGFLSEADRLHGESLPVVLGCYKFYFYKGLLREAIPFALRAAEMMGQRLGLRRSFMELSLEDAPFSDYVAGPRFYLFAMKAAGYLYARLGETERALEILEKIRTLDKNDHLGISPLIAVIRRGGREEE</sequence>
<protein>
    <submittedName>
        <fullName evidence="2">Uncharacterized protein</fullName>
    </submittedName>
</protein>
<evidence type="ECO:0000313" key="2">
    <source>
        <dbReference type="EMBL" id="EES53495.1"/>
    </source>
</evidence>
<dbReference type="PROSITE" id="PS50005">
    <property type="entry name" value="TPR"/>
    <property type="match status" value="1"/>
</dbReference>
<name>C6HVC1_9BACT</name>
<dbReference type="InterPro" id="IPR011990">
    <property type="entry name" value="TPR-like_helical_dom_sf"/>
</dbReference>
<dbReference type="InterPro" id="IPR019734">
    <property type="entry name" value="TPR_rpt"/>
</dbReference>
<evidence type="ECO:0000256" key="1">
    <source>
        <dbReference type="PROSITE-ProRule" id="PRU00339"/>
    </source>
</evidence>
<dbReference type="SUPFAM" id="SSF48452">
    <property type="entry name" value="TPR-like"/>
    <property type="match status" value="1"/>
</dbReference>
<dbReference type="AlphaFoldDB" id="C6HVC1"/>
<gene>
    <name evidence="2" type="ORF">UBAL3_78920088</name>
</gene>
<proteinExistence type="predicted"/>
<feature type="repeat" description="TPR" evidence="1">
    <location>
        <begin position="104"/>
        <end position="137"/>
    </location>
</feature>
<keyword evidence="1" id="KW-0802">TPR repeat</keyword>
<accession>C6HVC1</accession>
<organism evidence="2 3">
    <name type="scientific">Leptospirillum ferrodiazotrophum</name>
    <dbReference type="NCBI Taxonomy" id="412449"/>
    <lineage>
        <taxon>Bacteria</taxon>
        <taxon>Pseudomonadati</taxon>
        <taxon>Nitrospirota</taxon>
        <taxon>Nitrospiria</taxon>
        <taxon>Nitrospirales</taxon>
        <taxon>Nitrospiraceae</taxon>
        <taxon>Leptospirillum</taxon>
    </lineage>
</organism>
<keyword evidence="3" id="KW-1185">Reference proteome</keyword>